<sequence>MAELVLFHHARGLTDGVREFAGSLRAAGHVVHTPDLLDGVVPDSIDAGLALIRELGDEWDRRADRAVADLPEALVYAGFSAGEALAQRLAQTRPGARGALLYESCIPVTGEWALGPWPDGVPVQVHGAEGDEFFAEDLPAARELVDLAGPGLAELFVYPGSGHLFTDSSLPAYDADGAALVLERSTAFLDRLG</sequence>
<comment type="caution">
    <text evidence="2">The sequence shown here is derived from an EMBL/GenBank/DDBJ whole genome shotgun (WGS) entry which is preliminary data.</text>
</comment>
<protein>
    <submittedName>
        <fullName evidence="2">Dienelactone hydrolase family protein</fullName>
    </submittedName>
</protein>
<dbReference type="PANTHER" id="PTHR46623:SF6">
    <property type="entry name" value="ALPHA_BETA-HYDROLASES SUPERFAMILY PROTEIN"/>
    <property type="match status" value="1"/>
</dbReference>
<keyword evidence="3" id="KW-1185">Reference proteome</keyword>
<dbReference type="Pfam" id="PF01738">
    <property type="entry name" value="DLH"/>
    <property type="match status" value="1"/>
</dbReference>
<dbReference type="GO" id="GO:0016787">
    <property type="term" value="F:hydrolase activity"/>
    <property type="evidence" value="ECO:0007669"/>
    <property type="project" value="UniProtKB-KW"/>
</dbReference>
<dbReference type="InterPro" id="IPR051049">
    <property type="entry name" value="Dienelactone_hydrolase-like"/>
</dbReference>
<accession>A0ABN1ZX57</accession>
<dbReference type="SUPFAM" id="SSF53474">
    <property type="entry name" value="alpha/beta-Hydrolases"/>
    <property type="match status" value="1"/>
</dbReference>
<evidence type="ECO:0000313" key="2">
    <source>
        <dbReference type="EMBL" id="GAA1506558.1"/>
    </source>
</evidence>
<evidence type="ECO:0000313" key="3">
    <source>
        <dbReference type="Proteomes" id="UP001500842"/>
    </source>
</evidence>
<gene>
    <name evidence="2" type="ORF">GCM10009788_08040</name>
</gene>
<organism evidence="2 3">
    <name type="scientific">Nocardioides humi</name>
    <dbReference type="NCBI Taxonomy" id="449461"/>
    <lineage>
        <taxon>Bacteria</taxon>
        <taxon>Bacillati</taxon>
        <taxon>Actinomycetota</taxon>
        <taxon>Actinomycetes</taxon>
        <taxon>Propionibacteriales</taxon>
        <taxon>Nocardioidaceae</taxon>
        <taxon>Nocardioides</taxon>
    </lineage>
</organism>
<dbReference type="EMBL" id="BAAAOR010000007">
    <property type="protein sequence ID" value="GAA1506558.1"/>
    <property type="molecule type" value="Genomic_DNA"/>
</dbReference>
<reference evidence="2 3" key="1">
    <citation type="journal article" date="2019" name="Int. J. Syst. Evol. Microbiol.">
        <title>The Global Catalogue of Microorganisms (GCM) 10K type strain sequencing project: providing services to taxonomists for standard genome sequencing and annotation.</title>
        <authorList>
            <consortium name="The Broad Institute Genomics Platform"/>
            <consortium name="The Broad Institute Genome Sequencing Center for Infectious Disease"/>
            <person name="Wu L."/>
            <person name="Ma J."/>
        </authorList>
    </citation>
    <scope>NUCLEOTIDE SEQUENCE [LARGE SCALE GENOMIC DNA]</scope>
    <source>
        <strain evidence="2 3">JCM 14942</strain>
    </source>
</reference>
<dbReference type="InterPro" id="IPR002925">
    <property type="entry name" value="Dienelactn_hydro"/>
</dbReference>
<dbReference type="InterPro" id="IPR029058">
    <property type="entry name" value="AB_hydrolase_fold"/>
</dbReference>
<dbReference type="PANTHER" id="PTHR46623">
    <property type="entry name" value="CARBOXYMETHYLENEBUTENOLIDASE-RELATED"/>
    <property type="match status" value="1"/>
</dbReference>
<name>A0ABN1ZX57_9ACTN</name>
<keyword evidence="2" id="KW-0378">Hydrolase</keyword>
<proteinExistence type="predicted"/>
<evidence type="ECO:0000259" key="1">
    <source>
        <dbReference type="Pfam" id="PF01738"/>
    </source>
</evidence>
<dbReference type="Gene3D" id="3.40.50.1820">
    <property type="entry name" value="alpha/beta hydrolase"/>
    <property type="match status" value="1"/>
</dbReference>
<feature type="domain" description="Dienelactone hydrolase" evidence="1">
    <location>
        <begin position="5"/>
        <end position="191"/>
    </location>
</feature>
<dbReference type="Proteomes" id="UP001500842">
    <property type="component" value="Unassembled WGS sequence"/>
</dbReference>